<evidence type="ECO:0000256" key="2">
    <source>
        <dbReference type="ARBA" id="ARBA00022490"/>
    </source>
</evidence>
<dbReference type="SMART" id="SM00320">
    <property type="entry name" value="WD40"/>
    <property type="match status" value="7"/>
</dbReference>
<dbReference type="GO" id="GO:0005737">
    <property type="term" value="C:cytoplasm"/>
    <property type="evidence" value="ECO:0007669"/>
    <property type="project" value="UniProtKB-SubCell"/>
</dbReference>
<feature type="repeat" description="WD" evidence="7">
    <location>
        <begin position="221"/>
        <end position="265"/>
    </location>
</feature>
<keyword evidence="4" id="KW-0819">tRNA processing</keyword>
<keyword evidence="3 7" id="KW-0853">WD repeat</keyword>
<organism evidence="9 10">
    <name type="scientific">Botryosphaeria dothidea</name>
    <dbReference type="NCBI Taxonomy" id="55169"/>
    <lineage>
        <taxon>Eukaryota</taxon>
        <taxon>Fungi</taxon>
        <taxon>Dikarya</taxon>
        <taxon>Ascomycota</taxon>
        <taxon>Pezizomycotina</taxon>
        <taxon>Dothideomycetes</taxon>
        <taxon>Dothideomycetes incertae sedis</taxon>
        <taxon>Botryosphaeriales</taxon>
        <taxon>Botryosphaeriaceae</taxon>
        <taxon>Botryosphaeria</taxon>
    </lineage>
</organism>
<reference evidence="9" key="1">
    <citation type="submission" date="2020-04" db="EMBL/GenBank/DDBJ databases">
        <title>Genome Assembly and Annotation of Botryosphaeria dothidea sdau 11-99, a Latent Pathogen of Apple Fruit Ring Rot in China.</title>
        <authorList>
            <person name="Yu C."/>
            <person name="Diao Y."/>
            <person name="Lu Q."/>
            <person name="Zhao J."/>
            <person name="Cui S."/>
            <person name="Peng C."/>
            <person name="He B."/>
            <person name="Liu H."/>
        </authorList>
    </citation>
    <scope>NUCLEOTIDE SEQUENCE [LARGE SCALE GENOMIC DNA]</scope>
    <source>
        <strain evidence="9">Sdau11-99</strain>
    </source>
</reference>
<evidence type="ECO:0000256" key="7">
    <source>
        <dbReference type="PROSITE-ProRule" id="PRU00221"/>
    </source>
</evidence>
<dbReference type="PANTHER" id="PTHR14344">
    <property type="entry name" value="WD REPEAT PROTEIN"/>
    <property type="match status" value="1"/>
</dbReference>
<comment type="similarity">
    <text evidence="6">Belongs to the WD repeat WDR6 family.</text>
</comment>
<dbReference type="Pfam" id="PF00400">
    <property type="entry name" value="WD40"/>
    <property type="match status" value="2"/>
</dbReference>
<evidence type="ECO:0000256" key="6">
    <source>
        <dbReference type="ARBA" id="ARBA00038255"/>
    </source>
</evidence>
<comment type="subcellular location">
    <subcellularLocation>
        <location evidence="1">Cytoplasm</location>
    </subcellularLocation>
</comment>
<name>A0A8H4J1T7_9PEZI</name>
<feature type="region of interest" description="Disordered" evidence="8">
    <location>
        <begin position="946"/>
        <end position="965"/>
    </location>
</feature>
<gene>
    <name evidence="9" type="ORF">GTA08_BOTSDO12933</name>
</gene>
<evidence type="ECO:0000256" key="8">
    <source>
        <dbReference type="SAM" id="MobiDB-lite"/>
    </source>
</evidence>
<feature type="compositionally biased region" description="Pro residues" evidence="8">
    <location>
        <begin position="946"/>
        <end position="956"/>
    </location>
</feature>
<keyword evidence="10" id="KW-1185">Reference proteome</keyword>
<dbReference type="InterPro" id="IPR036322">
    <property type="entry name" value="WD40_repeat_dom_sf"/>
</dbReference>
<dbReference type="PROSITE" id="PS50082">
    <property type="entry name" value="WD_REPEATS_2"/>
    <property type="match status" value="1"/>
</dbReference>
<dbReference type="EMBL" id="WWBZ02000009">
    <property type="protein sequence ID" value="KAF4311432.1"/>
    <property type="molecule type" value="Genomic_DNA"/>
</dbReference>
<dbReference type="PANTHER" id="PTHR14344:SF3">
    <property type="entry name" value="WD REPEAT-CONTAINING PROTEIN 6"/>
    <property type="match status" value="1"/>
</dbReference>
<evidence type="ECO:0000313" key="9">
    <source>
        <dbReference type="EMBL" id="KAF4311432.1"/>
    </source>
</evidence>
<evidence type="ECO:0000256" key="5">
    <source>
        <dbReference type="ARBA" id="ARBA00022737"/>
    </source>
</evidence>
<dbReference type="InterPro" id="IPR001680">
    <property type="entry name" value="WD40_rpt"/>
</dbReference>
<protein>
    <recommendedName>
        <fullName evidence="11">Wd repeat protein</fullName>
    </recommendedName>
</protein>
<proteinExistence type="inferred from homology"/>
<dbReference type="SUPFAM" id="SSF50978">
    <property type="entry name" value="WD40 repeat-like"/>
    <property type="match status" value="3"/>
</dbReference>
<evidence type="ECO:0000256" key="4">
    <source>
        <dbReference type="ARBA" id="ARBA00022694"/>
    </source>
</evidence>
<dbReference type="AlphaFoldDB" id="A0A8H4J1T7"/>
<dbReference type="GO" id="GO:0030488">
    <property type="term" value="P:tRNA methylation"/>
    <property type="evidence" value="ECO:0007669"/>
    <property type="project" value="TreeGrafter"/>
</dbReference>
<dbReference type="Proteomes" id="UP000572817">
    <property type="component" value="Unassembled WGS sequence"/>
</dbReference>
<evidence type="ECO:0000256" key="3">
    <source>
        <dbReference type="ARBA" id="ARBA00022574"/>
    </source>
</evidence>
<accession>A0A8H4J1T7</accession>
<dbReference type="InterPro" id="IPR019775">
    <property type="entry name" value="WD40_repeat_CS"/>
</dbReference>
<dbReference type="PROSITE" id="PS00678">
    <property type="entry name" value="WD_REPEATS_1"/>
    <property type="match status" value="1"/>
</dbReference>
<evidence type="ECO:0008006" key="11">
    <source>
        <dbReference type="Google" id="ProtNLM"/>
    </source>
</evidence>
<keyword evidence="2" id="KW-0963">Cytoplasm</keyword>
<sequence length="1133" mass="122817">MSTPLHHACTRTPVTALAYTQRHILAAEGPFLRVFLKDNSECVLTEKIFENQAVHGLVVIDDSQPHYSSFIAYGGHLVRCLRLAHDEVARIFALDQGPAARVSDWVLDLAHPFNELDSPSSSASLASDPPAATTVAVTAHNQIVRLCWTSNSPSTCNPTAPLLTTSLLTVSSRCILYSAHLSWLSAAKVLVASGTAFGEILVWSCDFSDLTQPRSSVHHFFTGHEGSVFGVRISPDFFLPEDEGSRYQLLASCSDDRTVRIWDISQLPDGRGLSTSDDALGLVQDRETGFGANVTSDQEKCLAVAWGHTSRVWAIRFVGHPAHQGLRFVSFGEDATSRVWDLDCTSSGQSEPSRLKVNAKLVDTRAFHVGKNIWAMDLAISPDFASFETVTGAADSAVVSYHWPLKPLESVSPQPTTDAHRCCGFVSYSLVVSVTNSGKIIRGRQDDNSFVWEAVDQIDDLKGYSVSVGLPECGMAFLAGSSGAIYCYQDRIRECPIIARVSRKVSAIFASHFWKPDGSRVVNLIVTTVGAKAAECFLFSCDSDSLHLSLMQKLALQLPRSFVVTSALYIPISNQALIFLGARSGLVATFSNQTLEENPTDEVFEPSAIFELHAPETVTSLAWVPSTISLQQSSLLGHLLSVGRDGRYAATEVFSDKPVVVAHRLNLPFGPNAEGCFVDKGVPIVYGFRGKHFVVVNASTEEEIFSVECGGAHRIWSFCPAKTGEGGTFVWNQASTLKLYSTSTLSHRTIRRGGHGREIKAAATCQSDPRIIATGAEDTTICVFEYTTHDSRQPDFKCVRVLRKHVTGIQHLAWSDDGRFLFSSGGYEEFFVWRIRRVPVIGLGVVCEAVCAPESELPDLRIMSFDIQEETSSAKDEDSDAEFLIALVYSDSTLRTYAYTSTSTAKTFTLLHVGTYLTSCLTQTTHLNPSLLLTAGTDGHIAFWPLPAPSPSPSPPQANSSDLPEPLSLPFITRKRIHQSTVKSLASYPLSPSATLLLTAGDDNAIAFTLLHSRESGDPPEASTLLIPRAHAATVTGAVLLACQPGQKQSVTRLLAVTSGSDQRVKVWEIVVDEEKAGADALDARRLADKGTAVADVSDVVLLAAESGDGSIEQKRTVMVVGVGMEAWTVDVQ</sequence>
<evidence type="ECO:0000313" key="10">
    <source>
        <dbReference type="Proteomes" id="UP000572817"/>
    </source>
</evidence>
<dbReference type="OrthoDB" id="5594999at2759"/>
<evidence type="ECO:0000256" key="1">
    <source>
        <dbReference type="ARBA" id="ARBA00004496"/>
    </source>
</evidence>
<comment type="caution">
    <text evidence="9">The sequence shown here is derived from an EMBL/GenBank/DDBJ whole genome shotgun (WGS) entry which is preliminary data.</text>
</comment>
<dbReference type="PROSITE" id="PS50294">
    <property type="entry name" value="WD_REPEATS_REGION"/>
    <property type="match status" value="1"/>
</dbReference>
<dbReference type="Gene3D" id="2.130.10.10">
    <property type="entry name" value="YVTN repeat-like/Quinoprotein amine dehydrogenase"/>
    <property type="match status" value="3"/>
</dbReference>
<dbReference type="InterPro" id="IPR015943">
    <property type="entry name" value="WD40/YVTN_repeat-like_dom_sf"/>
</dbReference>
<keyword evidence="5" id="KW-0677">Repeat</keyword>
<dbReference type="InterPro" id="IPR051973">
    <property type="entry name" value="tRNA_Anticodon_Mtase-Reg"/>
</dbReference>